<reference evidence="1 2" key="1">
    <citation type="journal article" date="2022" name="bioRxiv">
        <title>The genome of the oomycete Peronosclerospora sorghi, a cosmopolitan pathogen of maize and sorghum, is inflated with dispersed pseudogenes.</title>
        <authorList>
            <person name="Fletcher K."/>
            <person name="Martin F."/>
            <person name="Isakeit T."/>
            <person name="Cavanaugh K."/>
            <person name="Magill C."/>
            <person name="Michelmore R."/>
        </authorList>
    </citation>
    <scope>NUCLEOTIDE SEQUENCE [LARGE SCALE GENOMIC DNA]</scope>
    <source>
        <strain evidence="1">P6</strain>
    </source>
</reference>
<gene>
    <name evidence="1" type="ORF">PsorP6_010427</name>
</gene>
<dbReference type="EMBL" id="CM047585">
    <property type="protein sequence ID" value="KAI9910639.1"/>
    <property type="molecule type" value="Genomic_DNA"/>
</dbReference>
<organism evidence="1 2">
    <name type="scientific">Peronosclerospora sorghi</name>
    <dbReference type="NCBI Taxonomy" id="230839"/>
    <lineage>
        <taxon>Eukaryota</taxon>
        <taxon>Sar</taxon>
        <taxon>Stramenopiles</taxon>
        <taxon>Oomycota</taxon>
        <taxon>Peronosporomycetes</taxon>
        <taxon>Peronosporales</taxon>
        <taxon>Peronosporaceae</taxon>
        <taxon>Peronosclerospora</taxon>
    </lineage>
</organism>
<keyword evidence="2" id="KW-1185">Reference proteome</keyword>
<evidence type="ECO:0000313" key="1">
    <source>
        <dbReference type="EMBL" id="KAI9910639.1"/>
    </source>
</evidence>
<protein>
    <submittedName>
        <fullName evidence="1">Uncharacterized protein</fullName>
    </submittedName>
</protein>
<sequence>MQVNGLVEGSETRFLEGLAQGRVGVARASEVFTSRAILNANHPLGNHLPSVASDNVDAKQLVRLLISQDLDETVRFGHRARPAIGHHGELADIVPDAFSLEFLLRLAHGSKLRERVDHTGNRIVVDMPVLPSNVFHACNPLFFRLVRQHGAFDHVANGKDTRHLRTEGLIDFNPTELVRLNAHLLQAQACSERATACSHEHRVARNRRRRTPLRRFSRELDKVTRDFGRRDFGAKLKLEPLFL</sequence>
<comment type="caution">
    <text evidence="1">The sequence shown here is derived from an EMBL/GenBank/DDBJ whole genome shotgun (WGS) entry which is preliminary data.</text>
</comment>
<accession>A0ACC0VXP1</accession>
<name>A0ACC0VXP1_9STRA</name>
<proteinExistence type="predicted"/>
<evidence type="ECO:0000313" key="2">
    <source>
        <dbReference type="Proteomes" id="UP001163321"/>
    </source>
</evidence>
<dbReference type="Proteomes" id="UP001163321">
    <property type="component" value="Chromosome 6"/>
</dbReference>